<dbReference type="FunFam" id="3.50.50.60:FF:000159">
    <property type="entry name" value="Dimethylaniline monooxygenase [N-oxide-forming]"/>
    <property type="match status" value="3"/>
</dbReference>
<gene>
    <name evidence="34" type="primary">FMO5</name>
    <name evidence="34" type="ORF">N1851_012186</name>
</gene>
<dbReference type="PRINTS" id="PR00370">
    <property type="entry name" value="FMOXYGENASE"/>
</dbReference>
<dbReference type="PRINTS" id="PR01125">
    <property type="entry name" value="FMOXYGENASE5"/>
</dbReference>
<comment type="catalytic activity">
    <reaction evidence="23">
        <text>sulcatone + NADPH + O2 + H(+) = 4-methylpent-3-en-1-yl acetate + NADP(+) + H2O</text>
        <dbReference type="Rhea" id="RHEA:54864"/>
        <dbReference type="ChEBI" id="CHEBI:15377"/>
        <dbReference type="ChEBI" id="CHEBI:15378"/>
        <dbReference type="ChEBI" id="CHEBI:15379"/>
        <dbReference type="ChEBI" id="CHEBI:16310"/>
        <dbReference type="ChEBI" id="CHEBI:57783"/>
        <dbReference type="ChEBI" id="CHEBI:58349"/>
        <dbReference type="ChEBI" id="CHEBI:138373"/>
    </reaction>
    <physiologicalReaction direction="left-to-right" evidence="23">
        <dbReference type="Rhea" id="RHEA:54865"/>
    </physiologicalReaction>
</comment>
<dbReference type="Proteomes" id="UP001174136">
    <property type="component" value="Unassembled WGS sequence"/>
</dbReference>
<comment type="cofactor">
    <cofactor evidence="1 33">
        <name>FAD</name>
        <dbReference type="ChEBI" id="CHEBI:57692"/>
    </cofactor>
</comment>
<dbReference type="SUPFAM" id="SSF51905">
    <property type="entry name" value="FAD/NAD(P)-binding domain"/>
    <property type="match status" value="7"/>
</dbReference>
<comment type="catalytic activity">
    <reaction evidence="22">
        <text>heptan-2-one + NADPH + O2 + H(+) = pentyl acetate + NADP(+) + H2O</text>
        <dbReference type="Rhea" id="RHEA:54836"/>
        <dbReference type="ChEBI" id="CHEBI:5672"/>
        <dbReference type="ChEBI" id="CHEBI:15377"/>
        <dbReference type="ChEBI" id="CHEBI:15378"/>
        <dbReference type="ChEBI" id="CHEBI:15379"/>
        <dbReference type="ChEBI" id="CHEBI:57783"/>
        <dbReference type="ChEBI" id="CHEBI:58349"/>
        <dbReference type="ChEBI" id="CHEBI:87362"/>
    </reaction>
    <physiologicalReaction direction="left-to-right" evidence="22">
        <dbReference type="Rhea" id="RHEA:54837"/>
    </physiologicalReaction>
</comment>
<keyword evidence="15 33" id="KW-0503">Monooxygenase</keyword>
<evidence type="ECO:0000256" key="12">
    <source>
        <dbReference type="ARBA" id="ARBA00022857"/>
    </source>
</evidence>
<keyword evidence="5" id="KW-0488">Methylation</keyword>
<dbReference type="GO" id="GO:0050660">
    <property type="term" value="F:flavin adenine dinucleotide binding"/>
    <property type="evidence" value="ECO:0007669"/>
    <property type="project" value="InterPro"/>
</dbReference>
<sequence>MVQRVAIIGAGPSGLTSMKACLEEGLVPTCFESSDDMGGLWKFKARPLEVSEPNRASIYRSLTINISKEMMCYSDFPIPSDYPNYMHHSKILKYFRMYAEHFRLLEHIQFQTFVKSVRQRPDYARSGQWEVLTQNKDGHEERHVFDAVICCSGHYTYPHLPLKEFPGIDTFEGKYFHSWDYKGPEEMQGKRVVVVGIGNSGGDIAVEGSRVAEQVYLSTRRGAWVVRQVSDNGLPLDMKYNTRFVHILFQLLPVNLLNWFGEKKINAMYDHTMYAIKPKHRLFSQIPVFNDELPLKILSGSVVIKPNIKEIRGSSIVFEDETVLDKVDIIVFSTGYNYDFPFLPQNAMYKTGHRVGLYKHIFPPTLEHPTLAVVGFVHALGAIMPQAEMQARWVSLVFKGIKKLPSTNAMIKSVEKDTKFIQKNFIVSKRTPLQIDFVDYMDDLAGEIGARPSLLWLFFTDYAFFKRLLWGPITAYQYRVTGPGKWEGARKAIFTQFDRMYEPLKTRKLDDQNKGTSLAGRLFQLSLTAVVGGAVAYYIHTCLDEGLEPVCFERSDDVGGLWRFEESCESERTSIYRSLVTNTSKEMMCFSDFPMPAEYPNYLHNAQLLQYYRLYADHFDLRRHIRFRIMVTHARPRPDFSQSGQWDVITVDRDGREEKHMFDGVLVCSGHYTQPVLPLAEFPGHEQFVGRCLHSWEYKDADAFRGKRVVVVGIGSSGGDVAAEISRSAAKTFLSTRKGAWVIGRMSSGGLPLDMVAICRFTNTLTNLLPKVLINWAAERDLNQKYDHRLYRLMPRKRFLDAGLLINDDLPGRILQGALVMKTHLCGFTGSGLVFEDGTVEDDIDAVVFCTGYRASFPFLPRSLSDGPGGELTLYKKVFPPSLECPTLAIMGLFRTKGPIMPIVEMQVRWALKVFTGSCHLATKERMLLDNESERRRFKRSNPRDAALQVDYIPYLDFMAHQIGVRPNILRLFLTDPKLGLKVFLGPCTPYQYRLTGPGRWSGARQAILTQWDRVAQPFRTRAVQEPESSRSGTLSLWLLCGVAMMVQRVAVVGAGPSGLTSIKACLDEGLDPTCFESSHDIGGLWRFKEQPEPGRANVYHSVVINSSKEMMSFSDFPSPADFPNNMHHSEVLRYLRLYARAFQLLPHIHFQTTVVSVRQTPDFPVTGQWEIETEGNLGQRETHIFDAVIVSTGHFTQPHLPLHDFPGIESFDGKYFHSWEYRNADGLQGKRVVVIGIGNSGGDIAVDISRVAERVCLSSRSGAWVVSRVGEGGLPADLAGLPSLWNTKAFEAKLNRGFDHSLYGLQPRHGFFAQIPLVNDELPGRIISGRVQMKPNVKEFCGSSVVFEDGSVLDKVDVVVFATGYNYSFPFLPPDLQAKSGHRLRLFRHVFPPGLSRPTLAVVGFIHALGAINPMAEMQARWATRVFKGLTALPTEAAMLQDIEKDTVTMHQSFNCSKRNPLQVGYIPYMDSLAALIGVRPNILWLLLKDIRLGLQVFLGPCTPYQFRLSGPGQWAGARKTILTQWERVTQPFRTRVVPVPEPSHGHKLRLMLAVSGGAAALICCFCLHMLPPLPVWGDL</sequence>
<evidence type="ECO:0000313" key="35">
    <source>
        <dbReference type="Proteomes" id="UP001174136"/>
    </source>
</evidence>
<dbReference type="InterPro" id="IPR050346">
    <property type="entry name" value="FMO-like"/>
</dbReference>
<comment type="catalytic activity">
    <reaction evidence="30">
        <text>heptan-4-one + NADPH + O2 + H(+) = propyl butanoate + NADP(+) + H2O</text>
        <dbReference type="Rhea" id="RHEA:54852"/>
        <dbReference type="ChEBI" id="CHEBI:15377"/>
        <dbReference type="ChEBI" id="CHEBI:15378"/>
        <dbReference type="ChEBI" id="CHEBI:15379"/>
        <dbReference type="ChEBI" id="CHEBI:57783"/>
        <dbReference type="ChEBI" id="CHEBI:58349"/>
        <dbReference type="ChEBI" id="CHEBI:89484"/>
        <dbReference type="ChEBI" id="CHEBI:89719"/>
    </reaction>
    <physiologicalReaction direction="left-to-right" evidence="30">
        <dbReference type="Rhea" id="RHEA:54853"/>
    </physiologicalReaction>
</comment>
<evidence type="ECO:0000313" key="34">
    <source>
        <dbReference type="EMBL" id="KAK0148105.1"/>
    </source>
</evidence>
<protein>
    <recommendedName>
        <fullName evidence="33">Flavin-containing monooxygenase</fullName>
        <ecNumber evidence="33">1.-.-.-</ecNumber>
    </recommendedName>
</protein>
<evidence type="ECO:0000256" key="19">
    <source>
        <dbReference type="ARBA" id="ARBA00045957"/>
    </source>
</evidence>
<keyword evidence="12" id="KW-0521">NADP</keyword>
<dbReference type="GO" id="GO:0005789">
    <property type="term" value="C:endoplasmic reticulum membrane"/>
    <property type="evidence" value="ECO:0007669"/>
    <property type="project" value="UniProtKB-SubCell"/>
</dbReference>
<comment type="catalytic activity">
    <reaction evidence="29">
        <text>(2E)-geranial + NADPH + O2 + H(+) = (1E)-2,6-dimethylhepta-1,5-dien-1-yl formate + NADP(+) + H2O</text>
        <dbReference type="Rhea" id="RHEA:54860"/>
        <dbReference type="ChEBI" id="CHEBI:15377"/>
        <dbReference type="ChEBI" id="CHEBI:15378"/>
        <dbReference type="ChEBI" id="CHEBI:15379"/>
        <dbReference type="ChEBI" id="CHEBI:16980"/>
        <dbReference type="ChEBI" id="CHEBI:57783"/>
        <dbReference type="ChEBI" id="CHEBI:58349"/>
        <dbReference type="ChEBI" id="CHEBI:138375"/>
    </reaction>
    <physiologicalReaction direction="left-to-right" evidence="29">
        <dbReference type="Rhea" id="RHEA:54861"/>
    </physiologicalReaction>
</comment>
<dbReference type="GO" id="GO:0004499">
    <property type="term" value="F:N,N-dimethylaniline monooxygenase activity"/>
    <property type="evidence" value="ECO:0007669"/>
    <property type="project" value="InterPro"/>
</dbReference>
<evidence type="ECO:0000256" key="20">
    <source>
        <dbReference type="ARBA" id="ARBA00047338"/>
    </source>
</evidence>
<dbReference type="GO" id="GO:0050661">
    <property type="term" value="F:NADP binding"/>
    <property type="evidence" value="ECO:0007669"/>
    <property type="project" value="InterPro"/>
</dbReference>
<keyword evidence="16" id="KW-0443">Lipid metabolism</keyword>
<evidence type="ECO:0000256" key="27">
    <source>
        <dbReference type="ARBA" id="ARBA00048088"/>
    </source>
</evidence>
<comment type="catalytic activity">
    <reaction evidence="28">
        <text>octan-3-one + NADPH + O2 + H(+) = ethyl hexanoate + NADP(+) + H2O</text>
        <dbReference type="Rhea" id="RHEA:54856"/>
        <dbReference type="ChEBI" id="CHEBI:15377"/>
        <dbReference type="ChEBI" id="CHEBI:15378"/>
        <dbReference type="ChEBI" id="CHEBI:15379"/>
        <dbReference type="ChEBI" id="CHEBI:57783"/>
        <dbReference type="ChEBI" id="CHEBI:58349"/>
        <dbReference type="ChEBI" id="CHEBI:80946"/>
        <dbReference type="ChEBI" id="CHEBI:86055"/>
    </reaction>
    <physiologicalReaction direction="left-to-right" evidence="28">
        <dbReference type="Rhea" id="RHEA:54857"/>
    </physiologicalReaction>
</comment>
<evidence type="ECO:0000256" key="15">
    <source>
        <dbReference type="ARBA" id="ARBA00023033"/>
    </source>
</evidence>
<name>A0AA47MXN7_MERPO</name>
<evidence type="ECO:0000256" key="4">
    <source>
        <dbReference type="ARBA" id="ARBA00009183"/>
    </source>
</evidence>
<dbReference type="Gene3D" id="3.50.50.60">
    <property type="entry name" value="FAD/NAD(P)-binding domain"/>
    <property type="match status" value="4"/>
</dbReference>
<evidence type="ECO:0000256" key="2">
    <source>
        <dbReference type="ARBA" id="ARBA00004389"/>
    </source>
</evidence>
<dbReference type="InterPro" id="IPR020946">
    <property type="entry name" value="Flavin_mOase-like"/>
</dbReference>
<evidence type="ECO:0000256" key="33">
    <source>
        <dbReference type="RuleBase" id="RU361177"/>
    </source>
</evidence>
<evidence type="ECO:0000256" key="14">
    <source>
        <dbReference type="ARBA" id="ARBA00023002"/>
    </source>
</evidence>
<evidence type="ECO:0000256" key="18">
    <source>
        <dbReference type="ARBA" id="ARBA00045722"/>
    </source>
</evidence>
<evidence type="ECO:0000256" key="11">
    <source>
        <dbReference type="ARBA" id="ARBA00022848"/>
    </source>
</evidence>
<dbReference type="GO" id="GO:0006629">
    <property type="term" value="P:lipid metabolic process"/>
    <property type="evidence" value="ECO:0007669"/>
    <property type="project" value="UniProtKB-KW"/>
</dbReference>
<evidence type="ECO:0000256" key="32">
    <source>
        <dbReference type="ARBA" id="ARBA00049475"/>
    </source>
</evidence>
<keyword evidence="35" id="KW-1185">Reference proteome</keyword>
<keyword evidence="10 33" id="KW-0274">FAD</keyword>
<evidence type="ECO:0000256" key="13">
    <source>
        <dbReference type="ARBA" id="ARBA00022989"/>
    </source>
</evidence>
<comment type="catalytic activity">
    <reaction evidence="25">
        <text>hexan-3-one + NADPH + O2 + H(+) = ethyl butanoate + NADP(+) + H2O</text>
        <dbReference type="Rhea" id="RHEA:54844"/>
        <dbReference type="ChEBI" id="CHEBI:15377"/>
        <dbReference type="ChEBI" id="CHEBI:15378"/>
        <dbReference type="ChEBI" id="CHEBI:15379"/>
        <dbReference type="ChEBI" id="CHEBI:57783"/>
        <dbReference type="ChEBI" id="CHEBI:58349"/>
        <dbReference type="ChEBI" id="CHEBI:88764"/>
        <dbReference type="ChEBI" id="CHEBI:89891"/>
    </reaction>
    <physiologicalReaction direction="left-to-right" evidence="25">
        <dbReference type="Rhea" id="RHEA:54845"/>
    </physiologicalReaction>
</comment>
<evidence type="ECO:0000256" key="28">
    <source>
        <dbReference type="ARBA" id="ARBA00048459"/>
    </source>
</evidence>
<dbReference type="EC" id="1.-.-.-" evidence="33"/>
<evidence type="ECO:0000256" key="21">
    <source>
        <dbReference type="ARBA" id="ARBA00047426"/>
    </source>
</evidence>
<dbReference type="InterPro" id="IPR036188">
    <property type="entry name" value="FAD/NAD-bd_sf"/>
</dbReference>
<comment type="function">
    <text evidence="18">Acts as a Baeyer-Villiger monooxygenase on a broad range of substrates. Catalyzes the insertion of an oxygen atom into a carbon-carbon bond adjacent to a carbonyl, which converts ketones to esters. Active on diverse carbonyl compounds, whereas soft nucleophiles are mostly non- or poorly reactive. In contrast with other forms of FMO it is non- or poorly active on 'classical' substrates such as drugs, pesticides, and dietary components containing soft nucleophilic heteroatoms. Able to oxidize drug molecules bearing a carbonyl group on an aliphatic chain, such as nabumetone and pentoxifylline. Also, in the absence of substrates, shows slow but yet significant NADPH oxidase activity. Acts as a positive modulator of cholesterol biosynthesis as well as glucose homeostasis, promoting metabolic aging via pleiotropic effects.</text>
</comment>
<evidence type="ECO:0000256" key="5">
    <source>
        <dbReference type="ARBA" id="ARBA00022481"/>
    </source>
</evidence>
<comment type="similarity">
    <text evidence="4 33">Belongs to the FMO family.</text>
</comment>
<comment type="function">
    <text evidence="19">Broad spectrum monooxygenase that catalyzes the oxygenation of a wide variety of nitrogen- and sulfur-containing compounds including xenobiotics. Catalyzes the S-oxygenation of hypotaurine to produce taurine, an organic osmolyte involved in cell volume regulation as well as a variety of cytoprotective and developmental processes. In vitro, catalyzes the N-oxygenation of trimethylamine (TMA) to produce trimethylamine N-oxide (TMAO) and could therefore participate to the detoxification of this compound that is generated by the action of gut microbiota from dietary precursors such as choline, choline containing compounds, betaine or L-carnitine.</text>
</comment>
<comment type="catalytic activity">
    <reaction evidence="31">
        <text>N,N-dimethylaniline + NADPH + O2 + H(+) = N,N-dimethylaniline N-oxide + NADP(+) + H2O</text>
        <dbReference type="Rhea" id="RHEA:24468"/>
        <dbReference type="ChEBI" id="CHEBI:15377"/>
        <dbReference type="ChEBI" id="CHEBI:15378"/>
        <dbReference type="ChEBI" id="CHEBI:15379"/>
        <dbReference type="ChEBI" id="CHEBI:16269"/>
        <dbReference type="ChEBI" id="CHEBI:17735"/>
        <dbReference type="ChEBI" id="CHEBI:57783"/>
        <dbReference type="ChEBI" id="CHEBI:58349"/>
        <dbReference type="EC" id="1.14.13.8"/>
    </reaction>
    <physiologicalReaction direction="left-to-right" evidence="31">
        <dbReference type="Rhea" id="RHEA:24469"/>
    </physiologicalReaction>
</comment>
<comment type="catalytic activity">
    <reaction evidence="26">
        <text>hypotaurine + NADPH + O2 + H(+) = taurine + NADP(+) + H2O</text>
        <dbReference type="Rhea" id="RHEA:69819"/>
        <dbReference type="ChEBI" id="CHEBI:15377"/>
        <dbReference type="ChEBI" id="CHEBI:15378"/>
        <dbReference type="ChEBI" id="CHEBI:15379"/>
        <dbReference type="ChEBI" id="CHEBI:57783"/>
        <dbReference type="ChEBI" id="CHEBI:57853"/>
        <dbReference type="ChEBI" id="CHEBI:58349"/>
        <dbReference type="ChEBI" id="CHEBI:507393"/>
        <dbReference type="EC" id="1.14.13.8"/>
    </reaction>
    <physiologicalReaction direction="left-to-right" evidence="26">
        <dbReference type="Rhea" id="RHEA:69820"/>
    </physiologicalReaction>
</comment>
<evidence type="ECO:0000256" key="3">
    <source>
        <dbReference type="ARBA" id="ARBA00004524"/>
    </source>
</evidence>
<keyword evidence="7 33" id="KW-0285">Flavoprotein</keyword>
<evidence type="ECO:0000256" key="30">
    <source>
        <dbReference type="ARBA" id="ARBA00048990"/>
    </source>
</evidence>
<comment type="catalytic activity">
    <reaction evidence="21">
        <text>hexan-3-one + NADPH + O2 + H(+) = propyl propanoate + NADP(+) + H2O</text>
        <dbReference type="Rhea" id="RHEA:54848"/>
        <dbReference type="ChEBI" id="CHEBI:15377"/>
        <dbReference type="ChEBI" id="CHEBI:15378"/>
        <dbReference type="ChEBI" id="CHEBI:15379"/>
        <dbReference type="ChEBI" id="CHEBI:57783"/>
        <dbReference type="ChEBI" id="CHEBI:58349"/>
        <dbReference type="ChEBI" id="CHEBI:89828"/>
        <dbReference type="ChEBI" id="CHEBI:89891"/>
    </reaction>
    <physiologicalReaction direction="left-to-right" evidence="21">
        <dbReference type="Rhea" id="RHEA:54849"/>
    </physiologicalReaction>
</comment>
<evidence type="ECO:0000256" key="17">
    <source>
        <dbReference type="ARBA" id="ARBA00023136"/>
    </source>
</evidence>
<comment type="catalytic activity">
    <reaction evidence="20">
        <text>hypotaurine + NADH + O2 + H(+) = taurine + NAD(+) + H2O</text>
        <dbReference type="Rhea" id="RHEA:74111"/>
        <dbReference type="ChEBI" id="CHEBI:15377"/>
        <dbReference type="ChEBI" id="CHEBI:15378"/>
        <dbReference type="ChEBI" id="CHEBI:15379"/>
        <dbReference type="ChEBI" id="CHEBI:57540"/>
        <dbReference type="ChEBI" id="CHEBI:57853"/>
        <dbReference type="ChEBI" id="CHEBI:57945"/>
        <dbReference type="ChEBI" id="CHEBI:507393"/>
        <dbReference type="EC" id="1.14.13.8"/>
    </reaction>
    <physiologicalReaction direction="left-to-right" evidence="20">
        <dbReference type="Rhea" id="RHEA:74112"/>
    </physiologicalReaction>
</comment>
<evidence type="ECO:0000256" key="6">
    <source>
        <dbReference type="ARBA" id="ARBA00022553"/>
    </source>
</evidence>
<keyword evidence="14 33" id="KW-0560">Oxidoreductase</keyword>
<evidence type="ECO:0000256" key="24">
    <source>
        <dbReference type="ARBA" id="ARBA00047864"/>
    </source>
</evidence>
<accession>A0AA47MXN7</accession>
<evidence type="ECO:0000256" key="25">
    <source>
        <dbReference type="ARBA" id="ARBA00047977"/>
    </source>
</evidence>
<organism evidence="34 35">
    <name type="scientific">Merluccius polli</name>
    <name type="common">Benguela hake</name>
    <name type="synonym">Merluccius cadenati</name>
    <dbReference type="NCBI Taxonomy" id="89951"/>
    <lineage>
        <taxon>Eukaryota</taxon>
        <taxon>Metazoa</taxon>
        <taxon>Chordata</taxon>
        <taxon>Craniata</taxon>
        <taxon>Vertebrata</taxon>
        <taxon>Euteleostomi</taxon>
        <taxon>Actinopterygii</taxon>
        <taxon>Neopterygii</taxon>
        <taxon>Teleostei</taxon>
        <taxon>Neoteleostei</taxon>
        <taxon>Acanthomorphata</taxon>
        <taxon>Zeiogadaria</taxon>
        <taxon>Gadariae</taxon>
        <taxon>Gadiformes</taxon>
        <taxon>Gadoidei</taxon>
        <taxon>Merlucciidae</taxon>
        <taxon>Merluccius</taxon>
    </lineage>
</organism>
<dbReference type="PANTHER" id="PTHR23023">
    <property type="entry name" value="DIMETHYLANILINE MONOOXYGENASE"/>
    <property type="match status" value="1"/>
</dbReference>
<reference evidence="34" key="1">
    <citation type="journal article" date="2023" name="Front. Mar. Sci.">
        <title>A new Merluccius polli reference genome to investigate the effects of global change in West African waters.</title>
        <authorList>
            <person name="Mateo J.L."/>
            <person name="Blanco-Fernandez C."/>
            <person name="Garcia-Vazquez E."/>
            <person name="Machado-Schiaffino G."/>
        </authorList>
    </citation>
    <scope>NUCLEOTIDE SEQUENCE</scope>
    <source>
        <strain evidence="34">C29</strain>
        <tissue evidence="34">Fin</tissue>
    </source>
</reference>
<evidence type="ECO:0000256" key="10">
    <source>
        <dbReference type="ARBA" id="ARBA00022827"/>
    </source>
</evidence>
<evidence type="ECO:0000256" key="26">
    <source>
        <dbReference type="ARBA" id="ARBA00048041"/>
    </source>
</evidence>
<evidence type="ECO:0000256" key="22">
    <source>
        <dbReference type="ARBA" id="ARBA00047574"/>
    </source>
</evidence>
<evidence type="ECO:0000256" key="9">
    <source>
        <dbReference type="ARBA" id="ARBA00022824"/>
    </source>
</evidence>
<dbReference type="GO" id="GO:0034899">
    <property type="term" value="F:trimethylamine monooxygenase activity"/>
    <property type="evidence" value="ECO:0007669"/>
    <property type="project" value="UniProtKB-EC"/>
</dbReference>
<evidence type="ECO:0000256" key="7">
    <source>
        <dbReference type="ARBA" id="ARBA00022630"/>
    </source>
</evidence>
<evidence type="ECO:0000256" key="1">
    <source>
        <dbReference type="ARBA" id="ARBA00001974"/>
    </source>
</evidence>
<evidence type="ECO:0000256" key="16">
    <source>
        <dbReference type="ARBA" id="ARBA00023098"/>
    </source>
</evidence>
<dbReference type="Pfam" id="PF00743">
    <property type="entry name" value="FMO-like"/>
    <property type="match status" value="3"/>
</dbReference>
<evidence type="ECO:0000256" key="31">
    <source>
        <dbReference type="ARBA" id="ARBA00049443"/>
    </source>
</evidence>
<comment type="subcellular location">
    <subcellularLocation>
        <location evidence="2">Endoplasmic reticulum membrane</location>
        <topology evidence="2">Single-pass membrane protein</topology>
    </subcellularLocation>
    <subcellularLocation>
        <location evidence="3">Microsome membrane</location>
    </subcellularLocation>
</comment>
<evidence type="ECO:0000256" key="29">
    <source>
        <dbReference type="ARBA" id="ARBA00048989"/>
    </source>
</evidence>
<dbReference type="InterPro" id="IPR000960">
    <property type="entry name" value="Flavin_mOase"/>
</dbReference>
<keyword evidence="13" id="KW-1133">Transmembrane helix</keyword>
<keyword evidence="11" id="KW-0492">Microsome</keyword>
<dbReference type="EMBL" id="JAOPHQ010002118">
    <property type="protein sequence ID" value="KAK0148105.1"/>
    <property type="molecule type" value="Genomic_DNA"/>
</dbReference>
<keyword evidence="9" id="KW-0256">Endoplasmic reticulum</keyword>
<comment type="catalytic activity">
    <reaction evidence="32">
        <text>octan-3-one + NADPH + O2 + H(+) = pentyl propanoate + NADP(+) + H2O</text>
        <dbReference type="Rhea" id="RHEA:54840"/>
        <dbReference type="ChEBI" id="CHEBI:15377"/>
        <dbReference type="ChEBI" id="CHEBI:15378"/>
        <dbReference type="ChEBI" id="CHEBI:15379"/>
        <dbReference type="ChEBI" id="CHEBI:57783"/>
        <dbReference type="ChEBI" id="CHEBI:58349"/>
        <dbReference type="ChEBI" id="CHEBI:80946"/>
        <dbReference type="ChEBI" id="CHEBI:87373"/>
    </reaction>
    <physiologicalReaction direction="left-to-right" evidence="32">
        <dbReference type="Rhea" id="RHEA:54841"/>
    </physiologicalReaction>
</comment>
<evidence type="ECO:0000256" key="23">
    <source>
        <dbReference type="ARBA" id="ARBA00047855"/>
    </source>
</evidence>
<keyword evidence="6" id="KW-0597">Phosphoprotein</keyword>
<evidence type="ECO:0000256" key="8">
    <source>
        <dbReference type="ARBA" id="ARBA00022692"/>
    </source>
</evidence>
<keyword evidence="17" id="KW-0472">Membrane</keyword>
<comment type="caution">
    <text evidence="34">The sequence shown here is derived from an EMBL/GenBank/DDBJ whole genome shotgun (WGS) entry which is preliminary data.</text>
</comment>
<proteinExistence type="inferred from homology"/>
<comment type="catalytic activity">
    <reaction evidence="27">
        <text>trimethylamine + NADPH + O2 = trimethylamine N-oxide + NADP(+) + H2O</text>
        <dbReference type="Rhea" id="RHEA:31979"/>
        <dbReference type="ChEBI" id="CHEBI:15377"/>
        <dbReference type="ChEBI" id="CHEBI:15379"/>
        <dbReference type="ChEBI" id="CHEBI:15724"/>
        <dbReference type="ChEBI" id="CHEBI:57783"/>
        <dbReference type="ChEBI" id="CHEBI:58349"/>
        <dbReference type="ChEBI" id="CHEBI:58389"/>
        <dbReference type="EC" id="1.14.13.148"/>
    </reaction>
    <physiologicalReaction direction="left-to-right" evidence="27">
        <dbReference type="Rhea" id="RHEA:31980"/>
    </physiologicalReaction>
</comment>
<dbReference type="GO" id="GO:0016174">
    <property type="term" value="F:NAD(P)H oxidase H2O2-forming activity"/>
    <property type="evidence" value="ECO:0007669"/>
    <property type="project" value="UniProtKB-EC"/>
</dbReference>
<keyword evidence="8" id="KW-0812">Transmembrane</keyword>
<dbReference type="InterPro" id="IPR002257">
    <property type="entry name" value="Flavin_mOase_5"/>
</dbReference>
<comment type="catalytic activity">
    <reaction evidence="24">
        <text>NADPH + O2 + H(+) = H2O2 + NADP(+)</text>
        <dbReference type="Rhea" id="RHEA:11260"/>
        <dbReference type="ChEBI" id="CHEBI:15378"/>
        <dbReference type="ChEBI" id="CHEBI:15379"/>
        <dbReference type="ChEBI" id="CHEBI:16240"/>
        <dbReference type="ChEBI" id="CHEBI:57783"/>
        <dbReference type="ChEBI" id="CHEBI:58349"/>
        <dbReference type="EC" id="1.6.3.1"/>
    </reaction>
    <physiologicalReaction direction="left-to-right" evidence="24">
        <dbReference type="Rhea" id="RHEA:11261"/>
    </physiologicalReaction>
</comment>